<accession>A6F250</accession>
<gene>
    <name evidence="1" type="ORF">MDG893_08686</name>
</gene>
<dbReference type="EMBL" id="ABCP01000022">
    <property type="protein sequence ID" value="EDM47148.1"/>
    <property type="molecule type" value="Genomic_DNA"/>
</dbReference>
<keyword evidence="2" id="KW-1185">Reference proteome</keyword>
<organism evidence="1 2">
    <name type="scientific">Marinobacter algicola DG893</name>
    <dbReference type="NCBI Taxonomy" id="443152"/>
    <lineage>
        <taxon>Bacteria</taxon>
        <taxon>Pseudomonadati</taxon>
        <taxon>Pseudomonadota</taxon>
        <taxon>Gammaproteobacteria</taxon>
        <taxon>Pseudomonadales</taxon>
        <taxon>Marinobacteraceae</taxon>
        <taxon>Marinobacter</taxon>
    </lineage>
</organism>
<name>A6F250_9GAMM</name>
<dbReference type="STRING" id="443152.MDG893_08686"/>
<proteinExistence type="predicted"/>
<dbReference type="RefSeq" id="WP_007154339.1">
    <property type="nucleotide sequence ID" value="NZ_ABCP01000022.1"/>
</dbReference>
<evidence type="ECO:0000313" key="2">
    <source>
        <dbReference type="Proteomes" id="UP000005856"/>
    </source>
</evidence>
<dbReference type="AlphaFoldDB" id="A6F250"/>
<comment type="caution">
    <text evidence="1">The sequence shown here is derived from an EMBL/GenBank/DDBJ whole genome shotgun (WGS) entry which is preliminary data.</text>
</comment>
<protein>
    <submittedName>
        <fullName evidence="1">Uncharacterized protein</fullName>
    </submittedName>
</protein>
<evidence type="ECO:0000313" key="1">
    <source>
        <dbReference type="EMBL" id="EDM47148.1"/>
    </source>
</evidence>
<reference evidence="1 2" key="1">
    <citation type="submission" date="2007-06" db="EMBL/GenBank/DDBJ databases">
        <authorList>
            <person name="Green D."/>
            <person name="Ferriera S."/>
            <person name="Johnson J."/>
            <person name="Kravitz S."/>
            <person name="Beeson K."/>
            <person name="Sutton G."/>
            <person name="Rogers Y.-H."/>
            <person name="Friedman R."/>
            <person name="Frazier M."/>
            <person name="Venter J.C."/>
        </authorList>
    </citation>
    <scope>NUCLEOTIDE SEQUENCE [LARGE SCALE GENOMIC DNA]</scope>
    <source>
        <strain evidence="1 2">DG893</strain>
    </source>
</reference>
<sequence length="49" mass="5238">MTPTAGHPLATQTVSAKGATRVIRYTAERFQARIDAEPALAGQVIRMLA</sequence>
<dbReference type="Proteomes" id="UP000005856">
    <property type="component" value="Unassembled WGS sequence"/>
</dbReference>